<dbReference type="InterPro" id="IPR036047">
    <property type="entry name" value="F-box-like_dom_sf"/>
</dbReference>
<dbReference type="EMBL" id="JBDJPC010000003">
    <property type="protein sequence ID" value="KAL1510033.1"/>
    <property type="molecule type" value="Genomic_DNA"/>
</dbReference>
<sequence length="139" mass="16094">MYQLLPIVSAICCFLPTFPTEVWCLIFRHLDQKSLLAVFRSCTEFSALIEGDPLLRVRVRKAQKQEQRKLMDQLTKPGTVASVTRLERARLFNTNCAKKIEWTKITRTEQTVSRGRKTETLGKTKSKGCLTNRFVPYRL</sequence>
<evidence type="ECO:0000313" key="3">
    <source>
        <dbReference type="Proteomes" id="UP001566132"/>
    </source>
</evidence>
<organism evidence="2 3">
    <name type="scientific">Hypothenemus hampei</name>
    <name type="common">Coffee berry borer</name>
    <dbReference type="NCBI Taxonomy" id="57062"/>
    <lineage>
        <taxon>Eukaryota</taxon>
        <taxon>Metazoa</taxon>
        <taxon>Ecdysozoa</taxon>
        <taxon>Arthropoda</taxon>
        <taxon>Hexapoda</taxon>
        <taxon>Insecta</taxon>
        <taxon>Pterygota</taxon>
        <taxon>Neoptera</taxon>
        <taxon>Endopterygota</taxon>
        <taxon>Coleoptera</taxon>
        <taxon>Polyphaga</taxon>
        <taxon>Cucujiformia</taxon>
        <taxon>Curculionidae</taxon>
        <taxon>Scolytinae</taxon>
        <taxon>Hypothenemus</taxon>
    </lineage>
</organism>
<dbReference type="SUPFAM" id="SSF81383">
    <property type="entry name" value="F-box domain"/>
    <property type="match status" value="1"/>
</dbReference>
<dbReference type="AlphaFoldDB" id="A0ABD1F452"/>
<name>A0ABD1F452_HYPHA</name>
<reference evidence="2 3" key="1">
    <citation type="submission" date="2024-05" db="EMBL/GenBank/DDBJ databases">
        <title>Genetic variation in Jamaican populations of the coffee berry borer (Hypothenemus hampei).</title>
        <authorList>
            <person name="Errbii M."/>
            <person name="Myrie A."/>
        </authorList>
    </citation>
    <scope>NUCLEOTIDE SEQUENCE [LARGE SCALE GENOMIC DNA]</scope>
    <source>
        <strain evidence="2">JA-Hopewell-2020-01-JO</strain>
        <tissue evidence="2">Whole body</tissue>
    </source>
</reference>
<dbReference type="InterPro" id="IPR001810">
    <property type="entry name" value="F-box_dom"/>
</dbReference>
<protein>
    <recommendedName>
        <fullName evidence="1">F-box domain-containing protein</fullName>
    </recommendedName>
</protein>
<feature type="domain" description="F-box" evidence="1">
    <location>
        <begin position="12"/>
        <end position="58"/>
    </location>
</feature>
<evidence type="ECO:0000313" key="2">
    <source>
        <dbReference type="EMBL" id="KAL1510033.1"/>
    </source>
</evidence>
<comment type="caution">
    <text evidence="2">The sequence shown here is derived from an EMBL/GenBank/DDBJ whole genome shotgun (WGS) entry which is preliminary data.</text>
</comment>
<dbReference type="Gene3D" id="1.20.1280.50">
    <property type="match status" value="1"/>
</dbReference>
<dbReference type="Proteomes" id="UP001566132">
    <property type="component" value="Unassembled WGS sequence"/>
</dbReference>
<proteinExistence type="predicted"/>
<evidence type="ECO:0000259" key="1">
    <source>
        <dbReference type="PROSITE" id="PS50181"/>
    </source>
</evidence>
<gene>
    <name evidence="2" type="ORF">ABEB36_004689</name>
</gene>
<accession>A0ABD1F452</accession>
<dbReference type="PROSITE" id="PS50181">
    <property type="entry name" value="FBOX"/>
    <property type="match status" value="1"/>
</dbReference>
<keyword evidence="3" id="KW-1185">Reference proteome</keyword>